<comment type="caution">
    <text evidence="1">The sequence shown here is derived from an EMBL/GenBank/DDBJ whole genome shotgun (WGS) entry which is preliminary data.</text>
</comment>
<sequence length="59" mass="6779">MRYSANEYVIYKDEITVKAVQSPLFSYVISAKVVKIIEKLWHTIKKSCRVITTGQDTAN</sequence>
<protein>
    <submittedName>
        <fullName evidence="1">Uncharacterized protein</fullName>
    </submittedName>
</protein>
<reference evidence="1 2" key="1">
    <citation type="submission" date="2018-08" db="EMBL/GenBank/DDBJ databases">
        <title>A genome reference for cultivated species of the human gut microbiota.</title>
        <authorList>
            <person name="Zou Y."/>
            <person name="Xue W."/>
            <person name="Luo G."/>
        </authorList>
    </citation>
    <scope>NUCLEOTIDE SEQUENCE [LARGE SCALE GENOMIC DNA]</scope>
    <source>
        <strain evidence="1 2">AF16-14</strain>
    </source>
</reference>
<dbReference type="AlphaFoldDB" id="A0A412TNT9"/>
<accession>A0A412TNT9</accession>
<proteinExistence type="predicted"/>
<organism evidence="1 2">
    <name type="scientific">Odoribacter splanchnicus</name>
    <dbReference type="NCBI Taxonomy" id="28118"/>
    <lineage>
        <taxon>Bacteria</taxon>
        <taxon>Pseudomonadati</taxon>
        <taxon>Bacteroidota</taxon>
        <taxon>Bacteroidia</taxon>
        <taxon>Bacteroidales</taxon>
        <taxon>Odoribacteraceae</taxon>
        <taxon>Odoribacter</taxon>
    </lineage>
</organism>
<dbReference type="Proteomes" id="UP000284243">
    <property type="component" value="Unassembled WGS sequence"/>
</dbReference>
<dbReference type="EMBL" id="QRYC01000018">
    <property type="protein sequence ID" value="RGU55389.1"/>
    <property type="molecule type" value="Genomic_DNA"/>
</dbReference>
<name>A0A412TNT9_9BACT</name>
<evidence type="ECO:0000313" key="2">
    <source>
        <dbReference type="Proteomes" id="UP000284243"/>
    </source>
</evidence>
<evidence type="ECO:0000313" key="1">
    <source>
        <dbReference type="EMBL" id="RGU55389.1"/>
    </source>
</evidence>
<gene>
    <name evidence="1" type="ORF">DWW57_12650</name>
</gene>